<dbReference type="AlphaFoldDB" id="A0AAV5AC00"/>
<keyword evidence="8 9" id="KW-0472">Membrane</keyword>
<keyword evidence="6 11" id="KW-1133">Transmembrane helix</keyword>
<comment type="subcellular location">
    <subcellularLocation>
        <location evidence="1">Mitochondrion membrane</location>
        <topology evidence="1">Multi-pass membrane protein</topology>
    </subcellularLocation>
</comment>
<evidence type="ECO:0000256" key="11">
    <source>
        <dbReference type="SAM" id="Phobius"/>
    </source>
</evidence>
<dbReference type="PANTHER" id="PTHR45624">
    <property type="entry name" value="MITOCHONDRIAL BASIC AMINO ACIDS TRANSPORTER-RELATED"/>
    <property type="match status" value="1"/>
</dbReference>
<dbReference type="GO" id="GO:0031966">
    <property type="term" value="C:mitochondrial membrane"/>
    <property type="evidence" value="ECO:0007669"/>
    <property type="project" value="UniProtKB-SubCell"/>
</dbReference>
<feature type="repeat" description="Solcar" evidence="9">
    <location>
        <begin position="19"/>
        <end position="107"/>
    </location>
</feature>
<feature type="repeat" description="Solcar" evidence="9">
    <location>
        <begin position="120"/>
        <end position="253"/>
    </location>
</feature>
<feature type="transmembrane region" description="Helical" evidence="11">
    <location>
        <begin position="276"/>
        <end position="295"/>
    </location>
</feature>
<dbReference type="InterPro" id="IPR023395">
    <property type="entry name" value="MCP_dom_sf"/>
</dbReference>
<keyword evidence="13" id="KW-1185">Reference proteome</keyword>
<dbReference type="InterPro" id="IPR018108">
    <property type="entry name" value="MCP_transmembrane"/>
</dbReference>
<dbReference type="Gene3D" id="1.50.40.10">
    <property type="entry name" value="Mitochondrial carrier domain"/>
    <property type="match status" value="2"/>
</dbReference>
<name>A0AAV5AC00_9AGAM</name>
<dbReference type="Pfam" id="PF00153">
    <property type="entry name" value="Mito_carr"/>
    <property type="match status" value="4"/>
</dbReference>
<keyword evidence="7" id="KW-0496">Mitochondrion</keyword>
<comment type="similarity">
    <text evidence="2 10">Belongs to the mitochondrial carrier (TC 2.A.29) family.</text>
</comment>
<protein>
    <recommendedName>
        <fullName evidence="14">Mitochondrial carrier</fullName>
    </recommendedName>
</protein>
<dbReference type="PROSITE" id="PS50920">
    <property type="entry name" value="SOLCAR"/>
    <property type="match status" value="3"/>
</dbReference>
<gene>
    <name evidence="12" type="ORF">Clacol_004671</name>
</gene>
<reference evidence="12" key="1">
    <citation type="submission" date="2021-10" db="EMBL/GenBank/DDBJ databases">
        <title>De novo Genome Assembly of Clathrus columnatus (Basidiomycota, Fungi) Using Illumina and Nanopore Sequence Data.</title>
        <authorList>
            <person name="Ogiso-Tanaka E."/>
            <person name="Itagaki H."/>
            <person name="Hosoya T."/>
            <person name="Hosaka K."/>
        </authorList>
    </citation>
    <scope>NUCLEOTIDE SEQUENCE</scope>
    <source>
        <strain evidence="12">MO-923</strain>
    </source>
</reference>
<keyword evidence="3 10" id="KW-0813">Transport</keyword>
<evidence type="ECO:0000313" key="13">
    <source>
        <dbReference type="Proteomes" id="UP001050691"/>
    </source>
</evidence>
<dbReference type="GO" id="GO:1990575">
    <property type="term" value="P:mitochondrial L-ornithine transmembrane transport"/>
    <property type="evidence" value="ECO:0007669"/>
    <property type="project" value="TreeGrafter"/>
</dbReference>
<keyword evidence="4 9" id="KW-0812">Transmembrane</keyword>
<evidence type="ECO:0000256" key="6">
    <source>
        <dbReference type="ARBA" id="ARBA00022989"/>
    </source>
</evidence>
<evidence type="ECO:0008006" key="14">
    <source>
        <dbReference type="Google" id="ProtNLM"/>
    </source>
</evidence>
<evidence type="ECO:0000256" key="7">
    <source>
        <dbReference type="ARBA" id="ARBA00023128"/>
    </source>
</evidence>
<dbReference type="InterPro" id="IPR050567">
    <property type="entry name" value="Mitochondrial_Carrier"/>
</dbReference>
<evidence type="ECO:0000256" key="2">
    <source>
        <dbReference type="ARBA" id="ARBA00006375"/>
    </source>
</evidence>
<evidence type="ECO:0000256" key="10">
    <source>
        <dbReference type="RuleBase" id="RU000488"/>
    </source>
</evidence>
<dbReference type="GO" id="GO:0000064">
    <property type="term" value="F:L-ornithine transmembrane transporter activity"/>
    <property type="evidence" value="ECO:0007669"/>
    <property type="project" value="TreeGrafter"/>
</dbReference>
<keyword evidence="5" id="KW-0677">Repeat</keyword>
<evidence type="ECO:0000313" key="12">
    <source>
        <dbReference type="EMBL" id="GJJ10445.1"/>
    </source>
</evidence>
<evidence type="ECO:0000256" key="1">
    <source>
        <dbReference type="ARBA" id="ARBA00004225"/>
    </source>
</evidence>
<organism evidence="12 13">
    <name type="scientific">Clathrus columnatus</name>
    <dbReference type="NCBI Taxonomy" id="1419009"/>
    <lineage>
        <taxon>Eukaryota</taxon>
        <taxon>Fungi</taxon>
        <taxon>Dikarya</taxon>
        <taxon>Basidiomycota</taxon>
        <taxon>Agaricomycotina</taxon>
        <taxon>Agaricomycetes</taxon>
        <taxon>Phallomycetidae</taxon>
        <taxon>Phallales</taxon>
        <taxon>Clathraceae</taxon>
        <taxon>Clathrus</taxon>
    </lineage>
</organism>
<evidence type="ECO:0000256" key="8">
    <source>
        <dbReference type="ARBA" id="ARBA00023136"/>
    </source>
</evidence>
<evidence type="ECO:0000256" key="5">
    <source>
        <dbReference type="ARBA" id="ARBA00022737"/>
    </source>
</evidence>
<evidence type="ECO:0000256" key="4">
    <source>
        <dbReference type="ARBA" id="ARBA00022692"/>
    </source>
</evidence>
<feature type="repeat" description="Solcar" evidence="9">
    <location>
        <begin position="274"/>
        <end position="366"/>
    </location>
</feature>
<evidence type="ECO:0000256" key="3">
    <source>
        <dbReference type="ARBA" id="ARBA00022448"/>
    </source>
</evidence>
<evidence type="ECO:0000256" key="9">
    <source>
        <dbReference type="PROSITE-ProRule" id="PRU00282"/>
    </source>
</evidence>
<dbReference type="EMBL" id="BPWL01000005">
    <property type="protein sequence ID" value="GJJ10445.1"/>
    <property type="molecule type" value="Genomic_DNA"/>
</dbReference>
<dbReference type="Proteomes" id="UP001050691">
    <property type="component" value="Unassembled WGS sequence"/>
</dbReference>
<sequence>MDEALSGGPISANPVNPVWRGLKDVAFGSTAGIISKIFEHPFDLCKVRLQSQVMDQHARFSGPIDCLRQTYTNEGIRGLYRGLPAPIVGAMAENASLFLTYNELQNVIRRWNGYEYGAPLSLKQLMLAAAGAGGIASFLLTPIELVKCKMQVQMLAHLPPAASVLSPEAQRRAQVQALIHASATGATLPHPVSQQTSVQAPSFKTLDGPWSIIRRTVAQHGIKGLWLGQTGTFIRETGGGAAWFGTNEAVSSLLLDRLARRESLPRSGLSKKDLRWYELAFAGACSGIMFNFVLFPADSVKSAVQTEEELRGNKGKGKGPGIGEMAIRMWRKEGIRGFYAGCGVTVARAAPSNALIFLIYDTLSAKFA</sequence>
<dbReference type="PANTHER" id="PTHR45624:SF31">
    <property type="entry name" value="MITOCHONDRIAL ORNITHINE TRANSPORTER 1"/>
    <property type="match status" value="1"/>
</dbReference>
<comment type="caution">
    <text evidence="12">The sequence shown here is derived from an EMBL/GenBank/DDBJ whole genome shotgun (WGS) entry which is preliminary data.</text>
</comment>
<proteinExistence type="inferred from homology"/>
<dbReference type="SUPFAM" id="SSF103506">
    <property type="entry name" value="Mitochondrial carrier"/>
    <property type="match status" value="1"/>
</dbReference>
<accession>A0AAV5AC00</accession>